<evidence type="ECO:0000259" key="5">
    <source>
        <dbReference type="PROSITE" id="PS00631"/>
    </source>
</evidence>
<accession>E0VTH6</accession>
<dbReference type="CTD" id="8230273"/>
<dbReference type="InterPro" id="IPR011356">
    <property type="entry name" value="Leucine_aapep/pepB"/>
</dbReference>
<reference evidence="6" key="2">
    <citation type="submission" date="2007-04" db="EMBL/GenBank/DDBJ databases">
        <title>The genome of the human body louse.</title>
        <authorList>
            <consortium name="The Human Body Louse Genome Consortium"/>
            <person name="Kirkness E."/>
            <person name="Walenz B."/>
            <person name="Hass B."/>
            <person name="Bruggner R."/>
            <person name="Strausberg R."/>
        </authorList>
    </citation>
    <scope>NUCLEOTIDE SEQUENCE</scope>
    <source>
        <strain evidence="6">USDA</strain>
    </source>
</reference>
<dbReference type="GO" id="GO:0070006">
    <property type="term" value="F:metalloaminopeptidase activity"/>
    <property type="evidence" value="ECO:0007669"/>
    <property type="project" value="InterPro"/>
</dbReference>
<dbReference type="STRING" id="121224.E0VTH6"/>
<dbReference type="SUPFAM" id="SSF53187">
    <property type="entry name" value="Zn-dependent exopeptidases"/>
    <property type="match status" value="1"/>
</dbReference>
<dbReference type="eggNOG" id="KOG2597">
    <property type="taxonomic scope" value="Eukaryota"/>
</dbReference>
<keyword evidence="3" id="KW-0645">Protease</keyword>
<reference evidence="6" key="1">
    <citation type="submission" date="2007-04" db="EMBL/GenBank/DDBJ databases">
        <title>Annotation of Pediculus humanus corporis strain USDA.</title>
        <authorList>
            <person name="Kirkness E."/>
            <person name="Hannick L."/>
            <person name="Hass B."/>
            <person name="Bruggner R."/>
            <person name="Lawson D."/>
            <person name="Bidwell S."/>
            <person name="Joardar V."/>
            <person name="Caler E."/>
            <person name="Walenz B."/>
            <person name="Inman J."/>
            <person name="Schobel S."/>
            <person name="Galinsky K."/>
            <person name="Amedeo P."/>
            <person name="Strausberg R."/>
        </authorList>
    </citation>
    <scope>NUCLEOTIDE SEQUENCE</scope>
    <source>
        <strain evidence="6">USDA</strain>
    </source>
</reference>
<evidence type="ECO:0000313" key="8">
    <source>
        <dbReference type="Proteomes" id="UP000009046"/>
    </source>
</evidence>
<protein>
    <recommendedName>
        <fullName evidence="5">Cytosol aminopeptidase domain-containing protein</fullName>
    </recommendedName>
</protein>
<evidence type="ECO:0000256" key="1">
    <source>
        <dbReference type="ARBA" id="ARBA00009528"/>
    </source>
</evidence>
<dbReference type="OMA" id="ISCFKAP"/>
<dbReference type="Pfam" id="PF00883">
    <property type="entry name" value="Peptidase_M17"/>
    <property type="match status" value="1"/>
</dbReference>
<dbReference type="PANTHER" id="PTHR11963">
    <property type="entry name" value="LEUCINE AMINOPEPTIDASE-RELATED"/>
    <property type="match status" value="1"/>
</dbReference>
<feature type="domain" description="Cytosol aminopeptidase" evidence="5">
    <location>
        <begin position="348"/>
        <end position="355"/>
    </location>
</feature>
<gene>
    <name evidence="7" type="primary">8230273</name>
    <name evidence="6" type="ORF">Phum_PHUM432710</name>
</gene>
<evidence type="ECO:0000256" key="4">
    <source>
        <dbReference type="ARBA" id="ARBA00022801"/>
    </source>
</evidence>
<dbReference type="GO" id="GO:0030145">
    <property type="term" value="F:manganese ion binding"/>
    <property type="evidence" value="ECO:0007669"/>
    <property type="project" value="InterPro"/>
</dbReference>
<dbReference type="AlphaFoldDB" id="E0VTH6"/>
<dbReference type="PANTHER" id="PTHR11963:SF48">
    <property type="entry name" value="DIPEPTIDASE B, ISOFORM A"/>
    <property type="match status" value="1"/>
</dbReference>
<reference evidence="7" key="3">
    <citation type="submission" date="2021-02" db="UniProtKB">
        <authorList>
            <consortium name="EnsemblMetazoa"/>
        </authorList>
    </citation>
    <scope>IDENTIFICATION</scope>
    <source>
        <strain evidence="7">USDA</strain>
    </source>
</reference>
<dbReference type="KEGG" id="phu:Phum_PHUM432710"/>
<evidence type="ECO:0000256" key="3">
    <source>
        <dbReference type="ARBA" id="ARBA00022670"/>
    </source>
</evidence>
<keyword evidence="4" id="KW-0378">Hydrolase</keyword>
<proteinExistence type="inferred from homology"/>
<dbReference type="Gene3D" id="3.40.630.10">
    <property type="entry name" value="Zn peptidases"/>
    <property type="match status" value="1"/>
</dbReference>
<dbReference type="VEuPathDB" id="VectorBase:PHUM432710"/>
<keyword evidence="8" id="KW-1185">Reference proteome</keyword>
<dbReference type="RefSeq" id="XP_002429420.1">
    <property type="nucleotide sequence ID" value="XM_002429375.1"/>
</dbReference>
<evidence type="ECO:0000256" key="2">
    <source>
        <dbReference type="ARBA" id="ARBA00022438"/>
    </source>
</evidence>
<dbReference type="EMBL" id="DS235766">
    <property type="protein sequence ID" value="EEB16682.1"/>
    <property type="molecule type" value="Genomic_DNA"/>
</dbReference>
<evidence type="ECO:0000313" key="6">
    <source>
        <dbReference type="EMBL" id="EEB16682.1"/>
    </source>
</evidence>
<dbReference type="InParanoid" id="E0VTH6"/>
<dbReference type="InterPro" id="IPR000819">
    <property type="entry name" value="Peptidase_M17_C"/>
</dbReference>
<dbReference type="PRINTS" id="PR00481">
    <property type="entry name" value="LAMNOPPTDASE"/>
</dbReference>
<organism>
    <name type="scientific">Pediculus humanus subsp. corporis</name>
    <name type="common">Body louse</name>
    <dbReference type="NCBI Taxonomy" id="121224"/>
    <lineage>
        <taxon>Eukaryota</taxon>
        <taxon>Metazoa</taxon>
        <taxon>Ecdysozoa</taxon>
        <taxon>Arthropoda</taxon>
        <taxon>Hexapoda</taxon>
        <taxon>Insecta</taxon>
        <taxon>Pterygota</taxon>
        <taxon>Neoptera</taxon>
        <taxon>Paraneoptera</taxon>
        <taxon>Psocodea</taxon>
        <taxon>Troctomorpha</taxon>
        <taxon>Phthiraptera</taxon>
        <taxon>Anoplura</taxon>
        <taxon>Pediculidae</taxon>
        <taxon>Pediculus</taxon>
    </lineage>
</organism>
<dbReference type="PROSITE" id="PS00631">
    <property type="entry name" value="CYTOSOL_AP"/>
    <property type="match status" value="1"/>
</dbReference>
<comment type="similarity">
    <text evidence="1">Belongs to the peptidase M17 family.</text>
</comment>
<dbReference type="HOGENOM" id="CLU_013734_0_1_1"/>
<dbReference type="FunCoup" id="E0VTH6">
    <property type="interactions" value="445"/>
</dbReference>
<name>E0VTH6_PEDHC</name>
<sequence length="518" mass="56200">MRVTLGFPLKIAEHGLSSSDVDGIIYVSSDSQITENSSSVRSYLKPYEEIDDSFNSSVSVLPVNLPAGRLVYSPVLNLTDYDDVRSYAEAASRGVKRALKAGIKNPLLVLPKSERFPESQLTTLLGALEALYVVSSIHIIYLCLLISILNNSRLKSFIWSQNENSLSELVALGQILEAGRLVCRDIGGPDPERMSAIRVEEYVRNVFKNSNIEMTVVSDLDVLAKEYPLFAAVNRAASVISRHLGRIIYLKYEPEGNITRTLGVVGKGITYDTGGADIKINGLMAGMCRDKCGAASVAGFMHIVSQLKPKNIRVIGALCMARNSAGENAYVSDEVITARSKARVRVNNTDAEGRMVMADVLCKVKEDVLKYDNVHLVTIATLTGHAERSVGPYSIVMDNSVAKVNKESQKIQEAGTCLGDPFEISVLRREDFKNHKGCWEGDDVNQCSNDSASKAMRGHQGPGAFLIMASGLDKHGLNSSAPLSYSHIDVAGSAGKIPEEPTASSVLGLYAAYIKEFV</sequence>
<dbReference type="GO" id="GO:0005737">
    <property type="term" value="C:cytoplasm"/>
    <property type="evidence" value="ECO:0007669"/>
    <property type="project" value="InterPro"/>
</dbReference>
<keyword evidence="2" id="KW-0031">Aminopeptidase</keyword>
<dbReference type="EnsemblMetazoa" id="PHUM432710-RA">
    <property type="protein sequence ID" value="PHUM432710-PA"/>
    <property type="gene ID" value="PHUM432710"/>
</dbReference>
<dbReference type="GeneID" id="8230273"/>
<evidence type="ECO:0000313" key="7">
    <source>
        <dbReference type="EnsemblMetazoa" id="PHUM432710-PA"/>
    </source>
</evidence>
<dbReference type="GO" id="GO:0006508">
    <property type="term" value="P:proteolysis"/>
    <property type="evidence" value="ECO:0007669"/>
    <property type="project" value="UniProtKB-KW"/>
</dbReference>
<dbReference type="EMBL" id="AAZO01005278">
    <property type="status" value="NOT_ANNOTATED_CDS"/>
    <property type="molecule type" value="Genomic_DNA"/>
</dbReference>
<dbReference type="OrthoDB" id="10041421at2759"/>
<dbReference type="Proteomes" id="UP000009046">
    <property type="component" value="Unassembled WGS sequence"/>
</dbReference>